<reference evidence="1" key="1">
    <citation type="submission" date="2016-07" db="EMBL/GenBank/DDBJ databases">
        <authorList>
            <person name="Bretaudeau A."/>
        </authorList>
    </citation>
    <scope>NUCLEOTIDE SEQUENCE</scope>
    <source>
        <strain evidence="1">Rice</strain>
        <tissue evidence="1">Whole body</tissue>
    </source>
</reference>
<sequence>MVSNRRRQWTLETPEALQGLRRAVIGPPVTSLTQRNTTRALFHVGVLLGRGITPVEPAHSCRSMALPHYTTCRGNHPMTSPALSEARGSVRHLLTKKHPVPTLAFRAGAPIFSCVVSAFTNIQVHIHMTPRPETTICGSHKELLRVGIEPATRYTAARYPKTVLTVQSKGENHPGEVRESVRLVLTNNHPVFNPVFLTGAPYYVLLWYKLVNEQTYHLMVSNRRRPWTLETPEALQVRCQPFGEENHPMTFPALDEARGEYQTLID</sequence>
<protein>
    <submittedName>
        <fullName evidence="1">SFRICE_019619</fullName>
    </submittedName>
</protein>
<proteinExistence type="predicted"/>
<dbReference type="AlphaFoldDB" id="A0A2H1V9V0"/>
<dbReference type="EMBL" id="ODYU01001432">
    <property type="protein sequence ID" value="SOQ37607.1"/>
    <property type="molecule type" value="Genomic_DNA"/>
</dbReference>
<organism evidence="1">
    <name type="scientific">Spodoptera frugiperda</name>
    <name type="common">Fall armyworm</name>
    <dbReference type="NCBI Taxonomy" id="7108"/>
    <lineage>
        <taxon>Eukaryota</taxon>
        <taxon>Metazoa</taxon>
        <taxon>Ecdysozoa</taxon>
        <taxon>Arthropoda</taxon>
        <taxon>Hexapoda</taxon>
        <taxon>Insecta</taxon>
        <taxon>Pterygota</taxon>
        <taxon>Neoptera</taxon>
        <taxon>Endopterygota</taxon>
        <taxon>Lepidoptera</taxon>
        <taxon>Glossata</taxon>
        <taxon>Ditrysia</taxon>
        <taxon>Noctuoidea</taxon>
        <taxon>Noctuidae</taxon>
        <taxon>Amphipyrinae</taxon>
        <taxon>Spodoptera</taxon>
    </lineage>
</organism>
<evidence type="ECO:0000313" key="1">
    <source>
        <dbReference type="EMBL" id="SOQ37607.1"/>
    </source>
</evidence>
<gene>
    <name evidence="1" type="ORF">SFRICE_019619</name>
</gene>
<name>A0A2H1V9V0_SPOFR</name>
<accession>A0A2H1V9V0</accession>